<accession>A0A653BR93</accession>
<reference evidence="2 3" key="1">
    <citation type="submission" date="2019-01" db="EMBL/GenBank/DDBJ databases">
        <authorList>
            <person name="Sayadi A."/>
        </authorList>
    </citation>
    <scope>NUCLEOTIDE SEQUENCE [LARGE SCALE GENOMIC DNA]</scope>
</reference>
<organism evidence="2 3">
    <name type="scientific">Callosobruchus maculatus</name>
    <name type="common">Southern cowpea weevil</name>
    <name type="synonym">Pulse bruchid</name>
    <dbReference type="NCBI Taxonomy" id="64391"/>
    <lineage>
        <taxon>Eukaryota</taxon>
        <taxon>Metazoa</taxon>
        <taxon>Ecdysozoa</taxon>
        <taxon>Arthropoda</taxon>
        <taxon>Hexapoda</taxon>
        <taxon>Insecta</taxon>
        <taxon>Pterygota</taxon>
        <taxon>Neoptera</taxon>
        <taxon>Endopterygota</taxon>
        <taxon>Coleoptera</taxon>
        <taxon>Polyphaga</taxon>
        <taxon>Cucujiformia</taxon>
        <taxon>Chrysomeloidea</taxon>
        <taxon>Chrysomelidae</taxon>
        <taxon>Bruchinae</taxon>
        <taxon>Bruchini</taxon>
        <taxon>Callosobruchus</taxon>
    </lineage>
</organism>
<keyword evidence="1" id="KW-0472">Membrane</keyword>
<keyword evidence="3" id="KW-1185">Reference proteome</keyword>
<protein>
    <submittedName>
        <fullName evidence="2">Uncharacterized protein</fullName>
    </submittedName>
</protein>
<name>A0A653BR93_CALMS</name>
<dbReference type="AlphaFoldDB" id="A0A653BR93"/>
<proteinExistence type="predicted"/>
<feature type="transmembrane region" description="Helical" evidence="1">
    <location>
        <begin position="76"/>
        <end position="102"/>
    </location>
</feature>
<sequence length="186" mass="21380">MRIFTLSFIRNEFSKHQSCLRNLKLCLSEGDPDVTRLTSGIEIFIINNKKIEESLAHYQNVALVHIELKINDCINFLAYIFIMDIFILNAKVYISACLLNLIPFQLYCYERKLPDTMKMYCSSIIFSCILFVVLGFPQDSGDYELAASEDAQPGRVQIRVYRGPSPSEHHFAPWGFWVKQPSADIA</sequence>
<gene>
    <name evidence="2" type="ORF">CALMAC_LOCUS3133</name>
</gene>
<keyword evidence="1" id="KW-1133">Transmembrane helix</keyword>
<dbReference type="Proteomes" id="UP000410492">
    <property type="component" value="Unassembled WGS sequence"/>
</dbReference>
<evidence type="ECO:0000256" key="1">
    <source>
        <dbReference type="SAM" id="Phobius"/>
    </source>
</evidence>
<feature type="transmembrane region" description="Helical" evidence="1">
    <location>
        <begin position="117"/>
        <end position="136"/>
    </location>
</feature>
<keyword evidence="1" id="KW-0812">Transmembrane</keyword>
<evidence type="ECO:0000313" key="2">
    <source>
        <dbReference type="EMBL" id="VEN38128.1"/>
    </source>
</evidence>
<evidence type="ECO:0000313" key="3">
    <source>
        <dbReference type="Proteomes" id="UP000410492"/>
    </source>
</evidence>
<dbReference type="EMBL" id="CAACVG010004089">
    <property type="protein sequence ID" value="VEN38128.1"/>
    <property type="molecule type" value="Genomic_DNA"/>
</dbReference>
<dbReference type="OrthoDB" id="2448405at2759"/>